<dbReference type="Proteomes" id="UP000504638">
    <property type="component" value="Unplaced"/>
</dbReference>
<reference evidence="2 4" key="1">
    <citation type="submission" date="2020-01" db="EMBL/GenBank/DDBJ databases">
        <authorList>
            <consortium name="DOE Joint Genome Institute"/>
            <person name="Haridas S."/>
            <person name="Albert R."/>
            <person name="Binder M."/>
            <person name="Bloem J."/>
            <person name="Labutti K."/>
            <person name="Salamov A."/>
            <person name="Andreopoulos B."/>
            <person name="Baker S.E."/>
            <person name="Barry K."/>
            <person name="Bills G."/>
            <person name="Bluhm B.H."/>
            <person name="Cannon C."/>
            <person name="Castanera R."/>
            <person name="Culley D.E."/>
            <person name="Daum C."/>
            <person name="Ezra D."/>
            <person name="Gonzalez J.B."/>
            <person name="Henrissat B."/>
            <person name="Kuo A."/>
            <person name="Liang C."/>
            <person name="Lipzen A."/>
            <person name="Lutzoni F."/>
            <person name="Magnuson J."/>
            <person name="Mondo S."/>
            <person name="Nolan M."/>
            <person name="Ohm R."/>
            <person name="Pangilinan J."/>
            <person name="Park H.-J."/>
            <person name="Ramirez L."/>
            <person name="Alfaro M."/>
            <person name="Sun H."/>
            <person name="Tritt A."/>
            <person name="Yoshinaga Y."/>
            <person name="Zwiers L.-H."/>
            <person name="Turgeon B.G."/>
            <person name="Goodwin S.B."/>
            <person name="Spatafora J.W."/>
            <person name="Crous P.W."/>
            <person name="Grigoriev I.V."/>
        </authorList>
    </citation>
    <scope>NUCLEOTIDE SEQUENCE</scope>
    <source>
        <strain evidence="2 4">CBS 781.70</strain>
    </source>
</reference>
<dbReference type="Pfam" id="PF11951">
    <property type="entry name" value="Fungal_trans_2"/>
    <property type="match status" value="1"/>
</dbReference>
<dbReference type="RefSeq" id="XP_033535381.1">
    <property type="nucleotide sequence ID" value="XM_033681163.1"/>
</dbReference>
<sequence>MGKKRRQSDIAERQPTMPSVIPEEGIDAAPDSSWISPEEAACVTSQPRHQVPQDFLFVESMTTEPSTGTGNSSSKKGRRDIRSFVMQKARRNKSWSTSKKMIPSPAASGLLKYGTGEESVASLGQTDELTYPRPLTIQPLADTFGSFSPPRIGDQSGGNAELAAPDEAAMGYDIDLGWGLGLVGSRSPTARLAGSQEPGKSLTRQNNQLQCEECKNQAPQWMDLYATCPRCESFESRIIHRLPPQQRFMFTAFDPFNTLPIHVDEKVVGMMEHFLYVLIPQSIPLDIHRKSDVLKTTWLAMALTSRAFLHSLLCAISLHLYLVGSTDVRYVDIVYHKGRAVAEVNANLSDPAAAISDANIGAVWNLLCVEESFLLPLWQRDSDFLNDLRQHHPEPDTAALGVNTGTAACVVGSNNNSRIIHHNGLMRMLELRGGITGLQTNRCLQAFIFWHAMTNAIASFHLPPLYPILLFEQPTPALVSRYQRYDHDHGLDHVLSVLRSSPWNGLPKELVRITRSLYFLTIDLNDWFSSHSPFSNILDPLDLQTRAVHIESCLLQLLDTSSLGPPSAGTPSDPDTASTSIGLLHDAYAIALLIFTVWVSENLSNQPNNVLQFTAIPRLQRELVLSSSTASQQQNAPFWPPPSQSTQERISESQGPQLNASSGDVRLWILLIGAICSSRSSEGTWFRSELQHGCHDAGLYDVEELLSRCRRFLWVEFKLTAAARGIWRWIVND</sequence>
<name>A0A6G1G775_9PEZI</name>
<evidence type="ECO:0000313" key="4">
    <source>
        <dbReference type="RefSeq" id="XP_033535381.1"/>
    </source>
</evidence>
<evidence type="ECO:0000313" key="2">
    <source>
        <dbReference type="EMBL" id="KAF1813750.1"/>
    </source>
</evidence>
<organism evidence="2">
    <name type="scientific">Eremomyces bilateralis CBS 781.70</name>
    <dbReference type="NCBI Taxonomy" id="1392243"/>
    <lineage>
        <taxon>Eukaryota</taxon>
        <taxon>Fungi</taxon>
        <taxon>Dikarya</taxon>
        <taxon>Ascomycota</taxon>
        <taxon>Pezizomycotina</taxon>
        <taxon>Dothideomycetes</taxon>
        <taxon>Dothideomycetes incertae sedis</taxon>
        <taxon>Eremomycetales</taxon>
        <taxon>Eremomycetaceae</taxon>
        <taxon>Eremomyces</taxon>
    </lineage>
</organism>
<keyword evidence="3" id="KW-1185">Reference proteome</keyword>
<dbReference type="PANTHER" id="PTHR37540:SF5">
    <property type="entry name" value="TRANSCRIPTION FACTOR DOMAIN-CONTAINING PROTEIN"/>
    <property type="match status" value="1"/>
</dbReference>
<dbReference type="InterPro" id="IPR021858">
    <property type="entry name" value="Fun_TF"/>
</dbReference>
<dbReference type="EMBL" id="ML975154">
    <property type="protein sequence ID" value="KAF1813750.1"/>
    <property type="molecule type" value="Genomic_DNA"/>
</dbReference>
<evidence type="ECO:0000313" key="3">
    <source>
        <dbReference type="Proteomes" id="UP000504638"/>
    </source>
</evidence>
<evidence type="ECO:0000256" key="1">
    <source>
        <dbReference type="SAM" id="MobiDB-lite"/>
    </source>
</evidence>
<accession>A0A6G1G775</accession>
<dbReference type="PANTHER" id="PTHR37540">
    <property type="entry name" value="TRANSCRIPTION FACTOR (ACR-2), PUTATIVE-RELATED-RELATED"/>
    <property type="match status" value="1"/>
</dbReference>
<feature type="region of interest" description="Disordered" evidence="1">
    <location>
        <begin position="60"/>
        <end position="80"/>
    </location>
</feature>
<feature type="compositionally biased region" description="Polar residues" evidence="1">
    <location>
        <begin position="644"/>
        <end position="659"/>
    </location>
</feature>
<protein>
    <submittedName>
        <fullName evidence="2 4">Uncharacterized protein</fullName>
    </submittedName>
</protein>
<dbReference type="GeneID" id="54421733"/>
<gene>
    <name evidence="2 4" type="ORF">P152DRAFT_472570</name>
</gene>
<reference evidence="4" key="3">
    <citation type="submission" date="2025-04" db="UniProtKB">
        <authorList>
            <consortium name="RefSeq"/>
        </authorList>
    </citation>
    <scope>IDENTIFICATION</scope>
    <source>
        <strain evidence="4">CBS 781.70</strain>
    </source>
</reference>
<reference evidence="4" key="2">
    <citation type="submission" date="2020-04" db="EMBL/GenBank/DDBJ databases">
        <authorList>
            <consortium name="NCBI Genome Project"/>
        </authorList>
    </citation>
    <scope>NUCLEOTIDE SEQUENCE</scope>
    <source>
        <strain evidence="4">CBS 781.70</strain>
    </source>
</reference>
<dbReference type="OrthoDB" id="4159781at2759"/>
<dbReference type="AlphaFoldDB" id="A0A6G1G775"/>
<feature type="region of interest" description="Disordered" evidence="1">
    <location>
        <begin position="628"/>
        <end position="659"/>
    </location>
</feature>
<feature type="region of interest" description="Disordered" evidence="1">
    <location>
        <begin position="1"/>
        <end position="32"/>
    </location>
</feature>
<proteinExistence type="predicted"/>